<keyword evidence="3" id="KW-1185">Reference proteome</keyword>
<reference evidence="2" key="1">
    <citation type="journal article" date="2023" name="G3 (Bethesda)">
        <title>Whole genome assembly and annotation of the endangered Caribbean coral Acropora cervicornis.</title>
        <authorList>
            <person name="Selwyn J.D."/>
            <person name="Vollmer S.V."/>
        </authorList>
    </citation>
    <scope>NUCLEOTIDE SEQUENCE</scope>
    <source>
        <strain evidence="2">K2</strain>
    </source>
</reference>
<feature type="region of interest" description="Disordered" evidence="1">
    <location>
        <begin position="39"/>
        <end position="65"/>
    </location>
</feature>
<dbReference type="EMBL" id="JARQWQ010000096">
    <property type="protein sequence ID" value="KAK2551602.1"/>
    <property type="molecule type" value="Genomic_DNA"/>
</dbReference>
<comment type="caution">
    <text evidence="2">The sequence shown here is derived from an EMBL/GenBank/DDBJ whole genome shotgun (WGS) entry which is preliminary data.</text>
</comment>
<accession>A0AAD9PYP5</accession>
<evidence type="ECO:0000313" key="3">
    <source>
        <dbReference type="Proteomes" id="UP001249851"/>
    </source>
</evidence>
<protein>
    <submittedName>
        <fullName evidence="2">Uncharacterized protein</fullName>
    </submittedName>
</protein>
<evidence type="ECO:0000313" key="2">
    <source>
        <dbReference type="EMBL" id="KAK2551602.1"/>
    </source>
</evidence>
<gene>
    <name evidence="2" type="ORF">P5673_027586</name>
</gene>
<dbReference type="AlphaFoldDB" id="A0AAD9PYP5"/>
<name>A0AAD9PYP5_ACRCE</name>
<dbReference type="Proteomes" id="UP001249851">
    <property type="component" value="Unassembled WGS sequence"/>
</dbReference>
<organism evidence="2 3">
    <name type="scientific">Acropora cervicornis</name>
    <name type="common">Staghorn coral</name>
    <dbReference type="NCBI Taxonomy" id="6130"/>
    <lineage>
        <taxon>Eukaryota</taxon>
        <taxon>Metazoa</taxon>
        <taxon>Cnidaria</taxon>
        <taxon>Anthozoa</taxon>
        <taxon>Hexacorallia</taxon>
        <taxon>Scleractinia</taxon>
        <taxon>Astrocoeniina</taxon>
        <taxon>Acroporidae</taxon>
        <taxon>Acropora</taxon>
    </lineage>
</organism>
<reference evidence="2" key="2">
    <citation type="journal article" date="2023" name="Science">
        <title>Genomic signatures of disease resistance in endangered staghorn corals.</title>
        <authorList>
            <person name="Vollmer S.V."/>
            <person name="Selwyn J.D."/>
            <person name="Despard B.A."/>
            <person name="Roesel C.L."/>
        </authorList>
    </citation>
    <scope>NUCLEOTIDE SEQUENCE</scope>
    <source>
        <strain evidence="2">K2</strain>
    </source>
</reference>
<evidence type="ECO:0000256" key="1">
    <source>
        <dbReference type="SAM" id="MobiDB-lite"/>
    </source>
</evidence>
<sequence length="160" mass="17606">MNLEFAFGQLSMLEKERVKMNTKVPLQNDKREWQHVRSAKERMRKFNSSSPAIEGEPSTGHQDTTLDLNLSCIGPGTSTSENTTVDLDVSCIEPGTSVNTSSCENTTVELNVQHKSVQTLMDSMQSKLLRETEVLQGKLATTPYSTGKSLMTSSLSPGSY</sequence>
<proteinExistence type="predicted"/>